<dbReference type="EMBL" id="CAKOAT010261265">
    <property type="protein sequence ID" value="CAH8359170.1"/>
    <property type="molecule type" value="Genomic_DNA"/>
</dbReference>
<organism evidence="1 2">
    <name type="scientific">Eruca vesicaria subsp. sativa</name>
    <name type="common">Garden rocket</name>
    <name type="synonym">Eruca sativa</name>
    <dbReference type="NCBI Taxonomy" id="29727"/>
    <lineage>
        <taxon>Eukaryota</taxon>
        <taxon>Viridiplantae</taxon>
        <taxon>Streptophyta</taxon>
        <taxon>Embryophyta</taxon>
        <taxon>Tracheophyta</taxon>
        <taxon>Spermatophyta</taxon>
        <taxon>Magnoliopsida</taxon>
        <taxon>eudicotyledons</taxon>
        <taxon>Gunneridae</taxon>
        <taxon>Pentapetalae</taxon>
        <taxon>rosids</taxon>
        <taxon>malvids</taxon>
        <taxon>Brassicales</taxon>
        <taxon>Brassicaceae</taxon>
        <taxon>Brassiceae</taxon>
        <taxon>Eruca</taxon>
    </lineage>
</organism>
<keyword evidence="2" id="KW-1185">Reference proteome</keyword>
<accession>A0ABC8KTR0</accession>
<protein>
    <submittedName>
        <fullName evidence="1">Uncharacterized protein</fullName>
    </submittedName>
</protein>
<sequence length="71" mass="7374">MPHGTGGFGIGLGPGFDDVRFGLGRAVWPFSTVGDIATTTNVGSSNAGGFFPGEYFAWPDLSITKPVRALK</sequence>
<name>A0ABC8KTR0_ERUVS</name>
<reference evidence="1 2" key="1">
    <citation type="submission" date="2022-03" db="EMBL/GenBank/DDBJ databases">
        <authorList>
            <person name="Macdonald S."/>
            <person name="Ahmed S."/>
            <person name="Newling K."/>
        </authorList>
    </citation>
    <scope>NUCLEOTIDE SEQUENCE [LARGE SCALE GENOMIC DNA]</scope>
</reference>
<gene>
    <name evidence="1" type="ORF">ERUC_LOCUS24926</name>
</gene>
<comment type="caution">
    <text evidence="1">The sequence shown here is derived from an EMBL/GenBank/DDBJ whole genome shotgun (WGS) entry which is preliminary data.</text>
</comment>
<dbReference type="AlphaFoldDB" id="A0ABC8KTR0"/>
<evidence type="ECO:0000313" key="2">
    <source>
        <dbReference type="Proteomes" id="UP001642260"/>
    </source>
</evidence>
<proteinExistence type="predicted"/>
<evidence type="ECO:0000313" key="1">
    <source>
        <dbReference type="EMBL" id="CAH8359170.1"/>
    </source>
</evidence>
<dbReference type="Proteomes" id="UP001642260">
    <property type="component" value="Unassembled WGS sequence"/>
</dbReference>